<keyword evidence="4" id="KW-1185">Reference proteome</keyword>
<dbReference type="InterPro" id="IPR001466">
    <property type="entry name" value="Beta-lactam-related"/>
</dbReference>
<gene>
    <name evidence="3" type="ORF">Sxan_50010</name>
</gene>
<evidence type="ECO:0000256" key="1">
    <source>
        <dbReference type="ARBA" id="ARBA00022801"/>
    </source>
</evidence>
<dbReference type="PANTHER" id="PTHR43283">
    <property type="entry name" value="BETA-LACTAMASE-RELATED"/>
    <property type="match status" value="1"/>
</dbReference>
<evidence type="ECO:0000259" key="2">
    <source>
        <dbReference type="Pfam" id="PF00144"/>
    </source>
</evidence>
<keyword evidence="1" id="KW-0378">Hydrolase</keyword>
<proteinExistence type="predicted"/>
<feature type="domain" description="Beta-lactamase-related" evidence="2">
    <location>
        <begin position="20"/>
        <end position="349"/>
    </location>
</feature>
<organism evidence="3 4">
    <name type="scientific">Streptomyces xanthophaeus</name>
    <dbReference type="NCBI Taxonomy" id="67385"/>
    <lineage>
        <taxon>Bacteria</taxon>
        <taxon>Bacillati</taxon>
        <taxon>Actinomycetota</taxon>
        <taxon>Actinomycetes</taxon>
        <taxon>Kitasatosporales</taxon>
        <taxon>Streptomycetaceae</taxon>
        <taxon>Streptomyces</taxon>
    </lineage>
</organism>
<protein>
    <recommendedName>
        <fullName evidence="2">Beta-lactamase-related domain-containing protein</fullName>
    </recommendedName>
</protein>
<name>A0A919H236_9ACTN</name>
<dbReference type="GO" id="GO:0016787">
    <property type="term" value="F:hydrolase activity"/>
    <property type="evidence" value="ECO:0007669"/>
    <property type="project" value="UniProtKB-KW"/>
</dbReference>
<reference evidence="3" key="1">
    <citation type="submission" date="2020-09" db="EMBL/GenBank/DDBJ databases">
        <title>Whole genome shotgun sequence of Streptomyces xanthophaeus NBRC 12829.</title>
        <authorList>
            <person name="Komaki H."/>
            <person name="Tamura T."/>
        </authorList>
    </citation>
    <scope>NUCLEOTIDE SEQUENCE</scope>
    <source>
        <strain evidence="3">NBRC 12829</strain>
    </source>
</reference>
<evidence type="ECO:0000313" key="3">
    <source>
        <dbReference type="EMBL" id="GHI87637.1"/>
    </source>
</evidence>
<dbReference type="InterPro" id="IPR012338">
    <property type="entry name" value="Beta-lactam/transpept-like"/>
</dbReference>
<dbReference type="Gene3D" id="3.40.710.10">
    <property type="entry name" value="DD-peptidase/beta-lactamase superfamily"/>
    <property type="match status" value="1"/>
</dbReference>
<dbReference type="OrthoDB" id="9809635at2"/>
<dbReference type="InterPro" id="IPR050789">
    <property type="entry name" value="Diverse_Enzym_Activities"/>
</dbReference>
<accession>A0A919H236</accession>
<dbReference type="Proteomes" id="UP000600026">
    <property type="component" value="Unassembled WGS sequence"/>
</dbReference>
<sequence>MTVTVPVPAAAALSSVRRLFDAEIERGLETGVQLSVSYRGQVVDLAVGDNGSGAPMTDDTYVPWTCSSKPLGAIAFARAWESGALDLDTPVCKVLPEFTGGGKEGVRVRDLLTHTTGMPDPMLSVDAGGAEAASWADIDALIWAVICATPTETLPGAGMVYNPITNWFVLDRLLAAVNGAGPGDSYRELISLLGLGAVLGTDPSLPADRLAVAGTSEDGAAGLEAMRLASALPLPGAGVWGPVRDLRVVGDLLLAGGTHRGTPLIGRASVEALTATHWPGSPYRSICDTDFPYGLGVMTLPSVFGRRCSARTFGHAGGNTSTLLVDPLFDLVVAVYWNGRLDDVKTFARRYALVRALYDDLGLPRLPVGRAARLPGGPGPDHESGQDPA</sequence>
<dbReference type="EMBL" id="BNEE01000006">
    <property type="protein sequence ID" value="GHI87637.1"/>
    <property type="molecule type" value="Genomic_DNA"/>
</dbReference>
<dbReference type="SUPFAM" id="SSF56601">
    <property type="entry name" value="beta-lactamase/transpeptidase-like"/>
    <property type="match status" value="1"/>
</dbReference>
<dbReference type="PANTHER" id="PTHR43283:SF11">
    <property type="entry name" value="BETA-LACTAMASE-RELATED DOMAIN-CONTAINING PROTEIN"/>
    <property type="match status" value="1"/>
</dbReference>
<dbReference type="Pfam" id="PF00144">
    <property type="entry name" value="Beta-lactamase"/>
    <property type="match status" value="1"/>
</dbReference>
<dbReference type="RefSeq" id="WP_031144328.1">
    <property type="nucleotide sequence ID" value="NZ_BNEE01000006.1"/>
</dbReference>
<dbReference type="AlphaFoldDB" id="A0A919H236"/>
<comment type="caution">
    <text evidence="3">The sequence shown here is derived from an EMBL/GenBank/DDBJ whole genome shotgun (WGS) entry which is preliminary data.</text>
</comment>
<evidence type="ECO:0000313" key="4">
    <source>
        <dbReference type="Proteomes" id="UP000600026"/>
    </source>
</evidence>